<dbReference type="InterPro" id="IPR036047">
    <property type="entry name" value="F-box-like_dom_sf"/>
</dbReference>
<evidence type="ECO:0000256" key="1">
    <source>
        <dbReference type="SAM" id="MobiDB-lite"/>
    </source>
</evidence>
<dbReference type="SUPFAM" id="SSF81383">
    <property type="entry name" value="F-box domain"/>
    <property type="match status" value="1"/>
</dbReference>
<keyword evidence="3" id="KW-1185">Reference proteome</keyword>
<feature type="region of interest" description="Disordered" evidence="1">
    <location>
        <begin position="37"/>
        <end position="57"/>
    </location>
</feature>
<dbReference type="Gene3D" id="1.20.1280.50">
    <property type="match status" value="1"/>
</dbReference>
<name>A0A1V6RCT7_9EURO</name>
<comment type="caution">
    <text evidence="2">The sequence shown here is derived from an EMBL/GenBank/DDBJ whole genome shotgun (WGS) entry which is preliminary data.</text>
</comment>
<evidence type="ECO:0000313" key="2">
    <source>
        <dbReference type="EMBL" id="OQD99026.1"/>
    </source>
</evidence>
<sequence>MNANPRDLTREFRGADPLNDSYIETVIAKYEAKYTKQREKGLEPMPQQSIPTHKMSRRSQAGFRPRDMFLPVELILEIADYLENYKDIRNLLSVFPHWHPMIPDSYWRRRFINDNYLENHRLPAADALDWQHVYLNTDRLLQPSLGWRNRQHILSRLEETKDRFLQRLEQKHTQD</sequence>
<dbReference type="EMBL" id="MDYP01000066">
    <property type="protein sequence ID" value="OQD99026.1"/>
    <property type="molecule type" value="Genomic_DNA"/>
</dbReference>
<dbReference type="AlphaFoldDB" id="A0A1V6RCT7"/>
<evidence type="ECO:0008006" key="4">
    <source>
        <dbReference type="Google" id="ProtNLM"/>
    </source>
</evidence>
<dbReference type="Proteomes" id="UP000191518">
    <property type="component" value="Unassembled WGS sequence"/>
</dbReference>
<gene>
    <name evidence="2" type="ORF">PENVUL_c066G03021</name>
</gene>
<proteinExistence type="predicted"/>
<organism evidence="2 3">
    <name type="scientific">Penicillium vulpinum</name>
    <dbReference type="NCBI Taxonomy" id="29845"/>
    <lineage>
        <taxon>Eukaryota</taxon>
        <taxon>Fungi</taxon>
        <taxon>Dikarya</taxon>
        <taxon>Ascomycota</taxon>
        <taxon>Pezizomycotina</taxon>
        <taxon>Eurotiomycetes</taxon>
        <taxon>Eurotiomycetidae</taxon>
        <taxon>Eurotiales</taxon>
        <taxon>Aspergillaceae</taxon>
        <taxon>Penicillium</taxon>
    </lineage>
</organism>
<protein>
    <recommendedName>
        <fullName evidence="4">F-box domain-containing protein</fullName>
    </recommendedName>
</protein>
<reference evidence="3" key="1">
    <citation type="journal article" date="2017" name="Nat. Microbiol.">
        <title>Global analysis of biosynthetic gene clusters reveals vast potential of secondary metabolite production in Penicillium species.</title>
        <authorList>
            <person name="Nielsen J.C."/>
            <person name="Grijseels S."/>
            <person name="Prigent S."/>
            <person name="Ji B."/>
            <person name="Dainat J."/>
            <person name="Nielsen K.F."/>
            <person name="Frisvad J.C."/>
            <person name="Workman M."/>
            <person name="Nielsen J."/>
        </authorList>
    </citation>
    <scope>NUCLEOTIDE SEQUENCE [LARGE SCALE GENOMIC DNA]</scope>
    <source>
        <strain evidence="3">IBT 29486</strain>
    </source>
</reference>
<evidence type="ECO:0000313" key="3">
    <source>
        <dbReference type="Proteomes" id="UP000191518"/>
    </source>
</evidence>
<accession>A0A1V6RCT7</accession>